<feature type="region of interest" description="Disordered" evidence="5">
    <location>
        <begin position="375"/>
        <end position="413"/>
    </location>
</feature>
<name>A0AAE0DP43_9LECA</name>
<protein>
    <recommendedName>
        <fullName evidence="9">DUF300-domain-containing protein</fullName>
    </recommendedName>
</protein>
<feature type="compositionally biased region" description="Basic and acidic residues" evidence="5">
    <location>
        <begin position="389"/>
        <end position="402"/>
    </location>
</feature>
<keyword evidence="3 6" id="KW-1133">Transmembrane helix</keyword>
<feature type="transmembrane region" description="Helical" evidence="6">
    <location>
        <begin position="145"/>
        <end position="168"/>
    </location>
</feature>
<dbReference type="PANTHER" id="PTHR23423">
    <property type="entry name" value="ORGANIC SOLUTE TRANSPORTER-RELATED"/>
    <property type="match status" value="1"/>
</dbReference>
<evidence type="ECO:0000256" key="3">
    <source>
        <dbReference type="ARBA" id="ARBA00022989"/>
    </source>
</evidence>
<feature type="transmembrane region" description="Helical" evidence="6">
    <location>
        <begin position="36"/>
        <end position="60"/>
    </location>
</feature>
<evidence type="ECO:0000313" key="8">
    <source>
        <dbReference type="Proteomes" id="UP001276659"/>
    </source>
</evidence>
<evidence type="ECO:0000256" key="6">
    <source>
        <dbReference type="SAM" id="Phobius"/>
    </source>
</evidence>
<evidence type="ECO:0000256" key="4">
    <source>
        <dbReference type="ARBA" id="ARBA00023136"/>
    </source>
</evidence>
<evidence type="ECO:0000256" key="1">
    <source>
        <dbReference type="ARBA" id="ARBA00004141"/>
    </source>
</evidence>
<keyword evidence="2 6" id="KW-0812">Transmembrane</keyword>
<gene>
    <name evidence="7" type="ORF">OEA41_000043</name>
</gene>
<feature type="transmembrane region" description="Helical" evidence="6">
    <location>
        <begin position="105"/>
        <end position="124"/>
    </location>
</feature>
<reference evidence="7" key="1">
    <citation type="submission" date="2022-11" db="EMBL/GenBank/DDBJ databases">
        <title>Chromosomal genome sequence assembly and mating type (MAT) locus characterization of the leprose asexual lichenized fungus Lepraria neglecta (Nyl.) Erichsen.</title>
        <authorList>
            <person name="Allen J.L."/>
            <person name="Pfeffer B."/>
        </authorList>
    </citation>
    <scope>NUCLEOTIDE SEQUENCE</scope>
    <source>
        <strain evidence="7">Allen 5258</strain>
    </source>
</reference>
<feature type="transmembrane region" description="Helical" evidence="6">
    <location>
        <begin position="72"/>
        <end position="99"/>
    </location>
</feature>
<feature type="transmembrane region" description="Helical" evidence="6">
    <location>
        <begin position="223"/>
        <end position="244"/>
    </location>
</feature>
<dbReference type="SMART" id="SM01417">
    <property type="entry name" value="Solute_trans_a"/>
    <property type="match status" value="1"/>
</dbReference>
<dbReference type="Pfam" id="PF03619">
    <property type="entry name" value="Solute_trans_a"/>
    <property type="match status" value="1"/>
</dbReference>
<dbReference type="EMBL" id="JASNWA010000003">
    <property type="protein sequence ID" value="KAK3177911.1"/>
    <property type="molecule type" value="Genomic_DNA"/>
</dbReference>
<keyword evidence="8" id="KW-1185">Reference proteome</keyword>
<accession>A0AAE0DP43</accession>
<organism evidence="7 8">
    <name type="scientific">Lepraria neglecta</name>
    <dbReference type="NCBI Taxonomy" id="209136"/>
    <lineage>
        <taxon>Eukaryota</taxon>
        <taxon>Fungi</taxon>
        <taxon>Dikarya</taxon>
        <taxon>Ascomycota</taxon>
        <taxon>Pezizomycotina</taxon>
        <taxon>Lecanoromycetes</taxon>
        <taxon>OSLEUM clade</taxon>
        <taxon>Lecanoromycetidae</taxon>
        <taxon>Lecanorales</taxon>
        <taxon>Lecanorineae</taxon>
        <taxon>Stereocaulaceae</taxon>
        <taxon>Lepraria</taxon>
    </lineage>
</organism>
<comment type="caution">
    <text evidence="7">The sequence shown here is derived from an EMBL/GenBank/DDBJ whole genome shotgun (WGS) entry which is preliminary data.</text>
</comment>
<comment type="subcellular location">
    <subcellularLocation>
        <location evidence="1">Membrane</location>
        <topology evidence="1">Multi-pass membrane protein</topology>
    </subcellularLocation>
</comment>
<keyword evidence="4 6" id="KW-0472">Membrane</keyword>
<dbReference type="InterPro" id="IPR005178">
    <property type="entry name" value="Ostalpha/TMEM184C"/>
</dbReference>
<feature type="transmembrane region" description="Helical" evidence="6">
    <location>
        <begin position="188"/>
        <end position="211"/>
    </location>
</feature>
<evidence type="ECO:0008006" key="9">
    <source>
        <dbReference type="Google" id="ProtNLM"/>
    </source>
</evidence>
<sequence>MGIFGGSSSNHTCPSITTGPQYGADHVLGSFTFHDLTTVLCAAFAGATFIISGISLLLHATHFSNPAEQVKILRIIAIVPAFAFVYFLAGAIPSAAIYVQPWSDFYEAIALASYFLLLVTYLVPTPEHRYAYFDRLRHKSGGSSLAWYRRTWVFVFQYIVFSLIVAAATDITQAIGVFCDNGKGVHFAHTWLTVIRSISVALAFIRLLGFYQRTKSELTEHHVLSKLVAIKGIVLLTFIQSIIFTILKSTNAVKPSSKLSYNDIYYGIPSILICGEMILFALFQFYAYSARPYFIRNKTSAAESLPTQNMRYYGGFLGIKALLAALNPLEILGGLIQAVGYLVSNPSTQRYDTARALEPLRYAQASGSTNVPPPYALTNAKHQGATAPERAHSPNDVEHGTVDEYTPLPRSQF</sequence>
<feature type="transmembrane region" description="Helical" evidence="6">
    <location>
        <begin position="264"/>
        <end position="288"/>
    </location>
</feature>
<dbReference type="Proteomes" id="UP001276659">
    <property type="component" value="Unassembled WGS sequence"/>
</dbReference>
<evidence type="ECO:0000313" key="7">
    <source>
        <dbReference type="EMBL" id="KAK3177911.1"/>
    </source>
</evidence>
<proteinExistence type="predicted"/>
<dbReference type="GO" id="GO:0016020">
    <property type="term" value="C:membrane"/>
    <property type="evidence" value="ECO:0007669"/>
    <property type="project" value="UniProtKB-SubCell"/>
</dbReference>
<dbReference type="AlphaFoldDB" id="A0AAE0DP43"/>
<evidence type="ECO:0000256" key="2">
    <source>
        <dbReference type="ARBA" id="ARBA00022692"/>
    </source>
</evidence>
<evidence type="ECO:0000256" key="5">
    <source>
        <dbReference type="SAM" id="MobiDB-lite"/>
    </source>
</evidence>